<gene>
    <name evidence="2" type="ORF">T03_16474</name>
</gene>
<reference evidence="2 3" key="1">
    <citation type="submission" date="2015-01" db="EMBL/GenBank/DDBJ databases">
        <title>Evolution of Trichinella species and genotypes.</title>
        <authorList>
            <person name="Korhonen P.K."/>
            <person name="Edoardo P."/>
            <person name="Giuseppe L.R."/>
            <person name="Gasser R.B."/>
        </authorList>
    </citation>
    <scope>NUCLEOTIDE SEQUENCE [LARGE SCALE GENOMIC DNA]</scope>
    <source>
        <strain evidence="2">ISS120</strain>
    </source>
</reference>
<feature type="transmembrane region" description="Helical" evidence="1">
    <location>
        <begin position="31"/>
        <end position="52"/>
    </location>
</feature>
<comment type="caution">
    <text evidence="2">The sequence shown here is derived from an EMBL/GenBank/DDBJ whole genome shotgun (WGS) entry which is preliminary data.</text>
</comment>
<name>A0A0V0Z2C6_TRIBR</name>
<keyword evidence="1" id="KW-0812">Transmembrane</keyword>
<evidence type="ECO:0000313" key="3">
    <source>
        <dbReference type="Proteomes" id="UP000054653"/>
    </source>
</evidence>
<keyword evidence="1" id="KW-1133">Transmembrane helix</keyword>
<organism evidence="2 3">
    <name type="scientific">Trichinella britovi</name>
    <name type="common">Parasitic roundworm</name>
    <dbReference type="NCBI Taxonomy" id="45882"/>
    <lineage>
        <taxon>Eukaryota</taxon>
        <taxon>Metazoa</taxon>
        <taxon>Ecdysozoa</taxon>
        <taxon>Nematoda</taxon>
        <taxon>Enoplea</taxon>
        <taxon>Dorylaimia</taxon>
        <taxon>Trichinellida</taxon>
        <taxon>Trichinellidae</taxon>
        <taxon>Trichinella</taxon>
    </lineage>
</organism>
<proteinExistence type="predicted"/>
<keyword evidence="1" id="KW-0472">Membrane</keyword>
<evidence type="ECO:0000313" key="2">
    <source>
        <dbReference type="EMBL" id="KRY06606.1"/>
    </source>
</evidence>
<dbReference type="EMBL" id="JYDI01004407">
    <property type="protein sequence ID" value="KRY06606.1"/>
    <property type="molecule type" value="Genomic_DNA"/>
</dbReference>
<accession>A0A0V0Z2C6</accession>
<protein>
    <submittedName>
        <fullName evidence="2">Uncharacterized protein</fullName>
    </submittedName>
</protein>
<feature type="non-terminal residue" evidence="2">
    <location>
        <position position="67"/>
    </location>
</feature>
<feature type="non-terminal residue" evidence="2">
    <location>
        <position position="1"/>
    </location>
</feature>
<dbReference type="AlphaFoldDB" id="A0A0V0Z2C6"/>
<dbReference type="Proteomes" id="UP000054653">
    <property type="component" value="Unassembled WGS sequence"/>
</dbReference>
<sequence length="67" mass="7843">LPIGGSRRVDRGPADLGPIYMARKRAADNTYTYIQIYTSTYICLYVCVSVWYDSRTRRRVGCEQFWL</sequence>
<keyword evidence="3" id="KW-1185">Reference proteome</keyword>
<evidence type="ECO:0000256" key="1">
    <source>
        <dbReference type="SAM" id="Phobius"/>
    </source>
</evidence>